<dbReference type="Proteomes" id="UP000241421">
    <property type="component" value="Unassembled WGS sequence"/>
</dbReference>
<keyword evidence="1" id="KW-1133">Transmembrane helix</keyword>
<dbReference type="EMBL" id="PXWF02000042">
    <property type="protein sequence ID" value="PWF55191.1"/>
    <property type="molecule type" value="Genomic_DNA"/>
</dbReference>
<protein>
    <submittedName>
        <fullName evidence="3">Pilus assembly protein</fullName>
    </submittedName>
</protein>
<dbReference type="AlphaFoldDB" id="A0A2U2I601"/>
<sequence>MSSTTTRCTARSSRIFCSASRTSRSTPKPPFRMRTDSAKRLSVMRTPFRRRKLERGIAAVEFALCAVAFFAFMGALVETARVVYLVNTMGEVARRGARMAAVTNFCDKNALAALRLEAVFGGSLPAADNITDKSVAISYLQADASTPVAALPASPEQNLSNCTVNATAPNCIRFVRVRVCRPGTDCARIGYLPWLPVTDLMPAGGIPLSDFTTVTPAENFGYRPDAASACSG</sequence>
<accession>A0A2U2I601</accession>
<organism evidence="3 4">
    <name type="scientific">Massilia glaciei</name>
    <dbReference type="NCBI Taxonomy" id="1524097"/>
    <lineage>
        <taxon>Bacteria</taxon>
        <taxon>Pseudomonadati</taxon>
        <taxon>Pseudomonadota</taxon>
        <taxon>Betaproteobacteria</taxon>
        <taxon>Burkholderiales</taxon>
        <taxon>Oxalobacteraceae</taxon>
        <taxon>Telluria group</taxon>
        <taxon>Massilia</taxon>
    </lineage>
</organism>
<dbReference type="Pfam" id="PF07811">
    <property type="entry name" value="TadE"/>
    <property type="match status" value="1"/>
</dbReference>
<comment type="caution">
    <text evidence="3">The sequence shown here is derived from an EMBL/GenBank/DDBJ whole genome shotgun (WGS) entry which is preliminary data.</text>
</comment>
<feature type="transmembrane region" description="Helical" evidence="1">
    <location>
        <begin position="57"/>
        <end position="77"/>
    </location>
</feature>
<reference evidence="3 4" key="1">
    <citation type="submission" date="2018-04" db="EMBL/GenBank/DDBJ databases">
        <title>Massilia violaceinigra sp. nov., a novel purple-pigmented bacterium isolated from Tianshan glacier, Xinjiang, China.</title>
        <authorList>
            <person name="Wang H."/>
        </authorList>
    </citation>
    <scope>NUCLEOTIDE SEQUENCE [LARGE SCALE GENOMIC DNA]</scope>
    <source>
        <strain evidence="3 4">B448-2</strain>
    </source>
</reference>
<evidence type="ECO:0000259" key="2">
    <source>
        <dbReference type="Pfam" id="PF07811"/>
    </source>
</evidence>
<name>A0A2U2I601_9BURK</name>
<keyword evidence="4" id="KW-1185">Reference proteome</keyword>
<keyword evidence="1" id="KW-0812">Transmembrane</keyword>
<evidence type="ECO:0000256" key="1">
    <source>
        <dbReference type="SAM" id="Phobius"/>
    </source>
</evidence>
<dbReference type="OrthoDB" id="8708482at2"/>
<dbReference type="InterPro" id="IPR012495">
    <property type="entry name" value="TadE-like_dom"/>
</dbReference>
<gene>
    <name evidence="3" type="ORF">C7C56_003175</name>
</gene>
<proteinExistence type="predicted"/>
<keyword evidence="1" id="KW-0472">Membrane</keyword>
<evidence type="ECO:0000313" key="3">
    <source>
        <dbReference type="EMBL" id="PWF55191.1"/>
    </source>
</evidence>
<feature type="domain" description="TadE-like" evidence="2">
    <location>
        <begin position="56"/>
        <end position="98"/>
    </location>
</feature>
<evidence type="ECO:0000313" key="4">
    <source>
        <dbReference type="Proteomes" id="UP000241421"/>
    </source>
</evidence>